<keyword evidence="8" id="KW-0443">Lipid metabolism</keyword>
<dbReference type="InterPro" id="IPR056304">
    <property type="entry name" value="Lip-like_C"/>
</dbReference>
<evidence type="ECO:0000256" key="7">
    <source>
        <dbReference type="ARBA" id="ARBA00022963"/>
    </source>
</evidence>
<gene>
    <name evidence="10" type="ORF">WAK64_07060</name>
</gene>
<comment type="catalytic activity">
    <reaction evidence="1">
        <text>a triacylglycerol + H2O = a diacylglycerol + a fatty acid + H(+)</text>
        <dbReference type="Rhea" id="RHEA:12044"/>
        <dbReference type="ChEBI" id="CHEBI:15377"/>
        <dbReference type="ChEBI" id="CHEBI:15378"/>
        <dbReference type="ChEBI" id="CHEBI:17855"/>
        <dbReference type="ChEBI" id="CHEBI:18035"/>
        <dbReference type="ChEBI" id="CHEBI:28868"/>
        <dbReference type="EC" id="3.1.1.3"/>
    </reaction>
</comment>
<dbReference type="Gene3D" id="3.40.50.1820">
    <property type="entry name" value="alpha/beta hydrolase"/>
    <property type="match status" value="1"/>
</dbReference>
<evidence type="ECO:0000256" key="5">
    <source>
        <dbReference type="ARBA" id="ARBA00022729"/>
    </source>
</evidence>
<evidence type="ECO:0000256" key="3">
    <source>
        <dbReference type="ARBA" id="ARBA00013279"/>
    </source>
</evidence>
<evidence type="ECO:0000313" key="10">
    <source>
        <dbReference type="EMBL" id="MEI5906817.1"/>
    </source>
</evidence>
<evidence type="ECO:0000256" key="2">
    <source>
        <dbReference type="ARBA" id="ARBA00004613"/>
    </source>
</evidence>
<proteinExistence type="predicted"/>
<organism evidence="10 11">
    <name type="scientific">Bacillus spongiae</name>
    <dbReference type="NCBI Taxonomy" id="2683610"/>
    <lineage>
        <taxon>Bacteria</taxon>
        <taxon>Bacillati</taxon>
        <taxon>Bacillota</taxon>
        <taxon>Bacilli</taxon>
        <taxon>Bacillales</taxon>
        <taxon>Bacillaceae</taxon>
        <taxon>Bacillus</taxon>
    </lineage>
</organism>
<reference evidence="10 11" key="1">
    <citation type="journal article" date="2018" name="J. Microbiol.">
        <title>Bacillus spongiae sp. nov., isolated from sponge of Jeju Island.</title>
        <authorList>
            <person name="Lee G.E."/>
            <person name="Im W.T."/>
            <person name="Park J.S."/>
        </authorList>
    </citation>
    <scope>NUCLEOTIDE SEQUENCE [LARGE SCALE GENOMIC DNA]</scope>
    <source>
        <strain evidence="10 11">135PIL107-10</strain>
    </source>
</reference>
<keyword evidence="6" id="KW-0378">Hydrolase</keyword>
<keyword evidence="11" id="KW-1185">Reference proteome</keyword>
<dbReference type="SUPFAM" id="SSF53474">
    <property type="entry name" value="alpha/beta-Hydrolases"/>
    <property type="match status" value="1"/>
</dbReference>
<evidence type="ECO:0000256" key="8">
    <source>
        <dbReference type="ARBA" id="ARBA00023098"/>
    </source>
</evidence>
<name>A0ABU8HC48_9BACI</name>
<dbReference type="EC" id="3.1.1.3" evidence="3"/>
<dbReference type="Pfam" id="PF24708">
    <property type="entry name" value="Lip_C"/>
    <property type="match status" value="1"/>
</dbReference>
<dbReference type="EMBL" id="JBBAXC010000004">
    <property type="protein sequence ID" value="MEI5906817.1"/>
    <property type="molecule type" value="Genomic_DNA"/>
</dbReference>
<comment type="caution">
    <text evidence="10">The sequence shown here is derived from an EMBL/GenBank/DDBJ whole genome shotgun (WGS) entry which is preliminary data.</text>
</comment>
<dbReference type="Proteomes" id="UP001312865">
    <property type="component" value="Unassembled WGS sequence"/>
</dbReference>
<feature type="domain" description="Lipase-like C-terminal" evidence="9">
    <location>
        <begin position="31"/>
        <end position="408"/>
    </location>
</feature>
<sequence>MKWFVSFLFIGAICVLLSPEKKALSFEGDQNEFPMILVHGLGGWGKEEVKGFNYWGGLRDIEADLNQNGFETHVASIGPVSSNWDRAAELYAYLRGGTVDYGAAHAQEHQHDRFGKTYPGVLDEWDDTNKVHLIGHSMGGQTSRMLGELLKSGSVEEQEFHEANPEGEEMSPLYAGGKDWIHSITTIGTPHNGSAVTDEAGEFVPFLKKFVWKYISLADYYTNDYFNYNFDLDHWGLKRRSGESLSAYVDRLFANSFWETADTSQYDLTTVGAKELNDFMKTYDDVYYFSYTGDATYDSIFTSYRIPLLSMNPILHPAGYLLGRYDNSEFGIDSTWYANDGLVSVPSSQYPSGHPAKKVNVDNPEIGVWNYHDTLYRWDHIDFVGIDLADTLGLSDIHAFYKEIATNLAALPSN</sequence>
<dbReference type="PANTHER" id="PTHR34043">
    <property type="entry name" value="ALPHA/BETA-HYDROLASES SUPERFAMILY PROTEIN"/>
    <property type="match status" value="1"/>
</dbReference>
<evidence type="ECO:0000256" key="4">
    <source>
        <dbReference type="ARBA" id="ARBA00022525"/>
    </source>
</evidence>
<keyword evidence="5" id="KW-0732">Signal</keyword>
<evidence type="ECO:0000256" key="1">
    <source>
        <dbReference type="ARBA" id="ARBA00001024"/>
    </source>
</evidence>
<dbReference type="PANTHER" id="PTHR34043:SF3">
    <property type="entry name" value="ALPHA_BETA-HYDROLASES SUPERFAMILY PROTEIN"/>
    <property type="match status" value="1"/>
</dbReference>
<evidence type="ECO:0000259" key="9">
    <source>
        <dbReference type="Pfam" id="PF24708"/>
    </source>
</evidence>
<protein>
    <recommendedName>
        <fullName evidence="3">triacylglycerol lipase</fullName>
        <ecNumber evidence="3">3.1.1.3</ecNumber>
    </recommendedName>
</protein>
<evidence type="ECO:0000313" key="11">
    <source>
        <dbReference type="Proteomes" id="UP001312865"/>
    </source>
</evidence>
<dbReference type="InterPro" id="IPR029058">
    <property type="entry name" value="AB_hydrolase_fold"/>
</dbReference>
<keyword evidence="4" id="KW-0964">Secreted</keyword>
<evidence type="ECO:0000256" key="6">
    <source>
        <dbReference type="ARBA" id="ARBA00022801"/>
    </source>
</evidence>
<comment type="subcellular location">
    <subcellularLocation>
        <location evidence="2">Secreted</location>
    </subcellularLocation>
</comment>
<accession>A0ABU8HC48</accession>
<keyword evidence="7" id="KW-0442">Lipid degradation</keyword>